<dbReference type="SUPFAM" id="SSF54197">
    <property type="entry name" value="HIT-like"/>
    <property type="match status" value="1"/>
</dbReference>
<dbReference type="Pfam" id="PF19327">
    <property type="entry name" value="Ap4A_phos_N"/>
    <property type="match status" value="1"/>
</dbReference>
<dbReference type="GO" id="GO:0003877">
    <property type="term" value="F:ATP:ADP adenylyltransferase activity"/>
    <property type="evidence" value="ECO:0007669"/>
    <property type="project" value="InterPro"/>
</dbReference>
<gene>
    <name evidence="3" type="ORF">PMIN01_05571</name>
</gene>
<dbReference type="PANTHER" id="PTHR38420">
    <property type="entry name" value="AP-4-A PHOSPHORYLASE II"/>
    <property type="match status" value="1"/>
</dbReference>
<reference evidence="3" key="1">
    <citation type="journal article" date="2020" name="Mol. Plant Microbe Interact.">
        <title>Genome Sequence of the Biocontrol Agent Coniothyrium minitans strain Conio (IMI 134523).</title>
        <authorList>
            <person name="Patel D."/>
            <person name="Shittu T.A."/>
            <person name="Baroncelli R."/>
            <person name="Muthumeenakshi S."/>
            <person name="Osborne T.H."/>
            <person name="Janganan T.K."/>
            <person name="Sreenivasaprasad S."/>
        </authorList>
    </citation>
    <scope>NUCLEOTIDE SEQUENCE</scope>
    <source>
        <strain evidence="3">Conio</strain>
    </source>
</reference>
<name>A0A9P6GL73_9PLEO</name>
<dbReference type="Pfam" id="PF09830">
    <property type="entry name" value="ATP_transf"/>
    <property type="match status" value="1"/>
</dbReference>
<dbReference type="InterPro" id="IPR045759">
    <property type="entry name" value="Ap4A_phos1/2_N"/>
</dbReference>
<dbReference type="OrthoDB" id="10267950at2759"/>
<organism evidence="3 4">
    <name type="scientific">Paraphaeosphaeria minitans</name>
    <dbReference type="NCBI Taxonomy" id="565426"/>
    <lineage>
        <taxon>Eukaryota</taxon>
        <taxon>Fungi</taxon>
        <taxon>Dikarya</taxon>
        <taxon>Ascomycota</taxon>
        <taxon>Pezizomycotina</taxon>
        <taxon>Dothideomycetes</taxon>
        <taxon>Pleosporomycetidae</taxon>
        <taxon>Pleosporales</taxon>
        <taxon>Massarineae</taxon>
        <taxon>Didymosphaeriaceae</taxon>
        <taxon>Paraphaeosphaeria</taxon>
    </lineage>
</organism>
<protein>
    <submittedName>
        <fullName evidence="3">Ap4a phosphorylase 2</fullName>
    </submittedName>
</protein>
<dbReference type="AlphaFoldDB" id="A0A9P6GL73"/>
<evidence type="ECO:0000259" key="2">
    <source>
        <dbReference type="Pfam" id="PF19327"/>
    </source>
</evidence>
<accession>A0A9P6GL73</accession>
<dbReference type="GO" id="GO:0009117">
    <property type="term" value="P:nucleotide metabolic process"/>
    <property type="evidence" value="ECO:0007669"/>
    <property type="project" value="InterPro"/>
</dbReference>
<dbReference type="PANTHER" id="PTHR38420:SF1">
    <property type="entry name" value="PUTATIVE (AFU_ORTHOLOGUE AFUA_5G14690)-RELATED"/>
    <property type="match status" value="1"/>
</dbReference>
<evidence type="ECO:0000313" key="4">
    <source>
        <dbReference type="Proteomes" id="UP000756921"/>
    </source>
</evidence>
<comment type="caution">
    <text evidence="3">The sequence shown here is derived from an EMBL/GenBank/DDBJ whole genome shotgun (WGS) entry which is preliminary data.</text>
</comment>
<dbReference type="InterPro" id="IPR009163">
    <property type="entry name" value="Ap4A_phos1/2"/>
</dbReference>
<dbReference type="Proteomes" id="UP000756921">
    <property type="component" value="Unassembled WGS sequence"/>
</dbReference>
<dbReference type="InterPro" id="IPR036265">
    <property type="entry name" value="HIT-like_sf"/>
</dbReference>
<dbReference type="Gene3D" id="3.30.428.70">
    <property type="match status" value="1"/>
</dbReference>
<evidence type="ECO:0000259" key="1">
    <source>
        <dbReference type="Pfam" id="PF09830"/>
    </source>
</evidence>
<proteinExistence type="predicted"/>
<sequence length="294" mass="32524">MTTPTTIPPKDAILSTFDDLVAAGTIFFSPHRTIKHDADGYPLEFRICPAFSRKPHHIGAKLNATHSNHQQWGPGSDLFCPDPRMKLAQLNGTHDLAFNMFCTDRPQFLILTLDSYRRQYELLDAADFQAALDMLCIPGLGAELYMIFNGGEAAGCSREHKHLQGLRGPPPAFSHFVEEELRRTVPFQFFAHHFLSGFAGVTGEQMVRVYASLIEQAKETLGLPKSAIVVPHGAFMWKDWLVVIPRRKSGIEGTRASAATAGMMGSVWLSEDGPVEDWVKLGLREVLGELGVPP</sequence>
<keyword evidence="4" id="KW-1185">Reference proteome</keyword>
<evidence type="ECO:0000313" key="3">
    <source>
        <dbReference type="EMBL" id="KAF9737792.1"/>
    </source>
</evidence>
<dbReference type="EMBL" id="WJXW01000004">
    <property type="protein sequence ID" value="KAF9737792.1"/>
    <property type="molecule type" value="Genomic_DNA"/>
</dbReference>
<dbReference type="InterPro" id="IPR043171">
    <property type="entry name" value="Ap4A_phos1/2-like"/>
</dbReference>
<dbReference type="InterPro" id="IPR019200">
    <property type="entry name" value="ATP_adenylylTrfase_C"/>
</dbReference>
<feature type="domain" description="Ap4A phosphorylase 1/2 N-terminal" evidence="2">
    <location>
        <begin position="68"/>
        <end position="165"/>
    </location>
</feature>
<feature type="domain" description="ATP adenylyltransferase C-terminal" evidence="1">
    <location>
        <begin position="184"/>
        <end position="293"/>
    </location>
</feature>
<dbReference type="GO" id="GO:0005524">
    <property type="term" value="F:ATP binding"/>
    <property type="evidence" value="ECO:0007669"/>
    <property type="project" value="InterPro"/>
</dbReference>